<name>A0A4U5LWX4_STECR</name>
<reference evidence="1 2" key="2">
    <citation type="journal article" date="2019" name="G3 (Bethesda)">
        <title>Hybrid Assembly of the Genome of the Entomopathogenic Nematode Steinernema carpocapsae Identifies the X-Chromosome.</title>
        <authorList>
            <person name="Serra L."/>
            <person name="Macchietto M."/>
            <person name="Macias-Munoz A."/>
            <person name="McGill C.J."/>
            <person name="Rodriguez I.M."/>
            <person name="Rodriguez B."/>
            <person name="Murad R."/>
            <person name="Mortazavi A."/>
        </authorList>
    </citation>
    <scope>NUCLEOTIDE SEQUENCE [LARGE SCALE GENOMIC DNA]</scope>
    <source>
        <strain evidence="1 2">ALL</strain>
    </source>
</reference>
<protein>
    <submittedName>
        <fullName evidence="1">Uncharacterized protein</fullName>
    </submittedName>
</protein>
<proteinExistence type="predicted"/>
<sequence length="82" mass="9114">MSRAAISAHLRQIGIGYGSPTLQECVINSIQKHSALKDLMTDLDVLLFDAHDTKIAESLLKRRVNSLTLFEVSQPFSKKMKG</sequence>
<evidence type="ECO:0000313" key="1">
    <source>
        <dbReference type="EMBL" id="TKR60697.1"/>
    </source>
</evidence>
<accession>A0A4U5LWX4</accession>
<organism evidence="1 2">
    <name type="scientific">Steinernema carpocapsae</name>
    <name type="common">Entomopathogenic nematode</name>
    <dbReference type="NCBI Taxonomy" id="34508"/>
    <lineage>
        <taxon>Eukaryota</taxon>
        <taxon>Metazoa</taxon>
        <taxon>Ecdysozoa</taxon>
        <taxon>Nematoda</taxon>
        <taxon>Chromadorea</taxon>
        <taxon>Rhabditida</taxon>
        <taxon>Tylenchina</taxon>
        <taxon>Panagrolaimomorpha</taxon>
        <taxon>Strongyloidoidea</taxon>
        <taxon>Steinernematidae</taxon>
        <taxon>Steinernema</taxon>
    </lineage>
</organism>
<keyword evidence="2" id="KW-1185">Reference proteome</keyword>
<comment type="caution">
    <text evidence="1">The sequence shown here is derived from an EMBL/GenBank/DDBJ whole genome shotgun (WGS) entry which is preliminary data.</text>
</comment>
<dbReference type="EMBL" id="AZBU02000011">
    <property type="protein sequence ID" value="TKR60697.1"/>
    <property type="molecule type" value="Genomic_DNA"/>
</dbReference>
<dbReference type="AlphaFoldDB" id="A0A4U5LWX4"/>
<gene>
    <name evidence="1" type="ORF">L596_027903</name>
</gene>
<dbReference type="Proteomes" id="UP000298663">
    <property type="component" value="Unassembled WGS sequence"/>
</dbReference>
<evidence type="ECO:0000313" key="2">
    <source>
        <dbReference type="Proteomes" id="UP000298663"/>
    </source>
</evidence>
<dbReference type="OrthoDB" id="5861416at2759"/>
<reference evidence="1 2" key="1">
    <citation type="journal article" date="2015" name="Genome Biol.">
        <title>Comparative genomics of Steinernema reveals deeply conserved gene regulatory networks.</title>
        <authorList>
            <person name="Dillman A.R."/>
            <person name="Macchietto M."/>
            <person name="Porter C.F."/>
            <person name="Rogers A."/>
            <person name="Williams B."/>
            <person name="Antoshechkin I."/>
            <person name="Lee M.M."/>
            <person name="Goodwin Z."/>
            <person name="Lu X."/>
            <person name="Lewis E.E."/>
            <person name="Goodrich-Blair H."/>
            <person name="Stock S.P."/>
            <person name="Adams B.J."/>
            <person name="Sternberg P.W."/>
            <person name="Mortazavi A."/>
        </authorList>
    </citation>
    <scope>NUCLEOTIDE SEQUENCE [LARGE SCALE GENOMIC DNA]</scope>
    <source>
        <strain evidence="1 2">ALL</strain>
    </source>
</reference>